<protein>
    <submittedName>
        <fullName evidence="1">Uncharacterized protein</fullName>
    </submittedName>
</protein>
<dbReference type="GO" id="GO:0005953">
    <property type="term" value="C:CAAX-protein geranylgeranyltransferase complex"/>
    <property type="evidence" value="ECO:0007669"/>
    <property type="project" value="TreeGrafter"/>
</dbReference>
<evidence type="ECO:0000313" key="1">
    <source>
        <dbReference type="EMBL" id="KAK4399295.1"/>
    </source>
</evidence>
<name>A0AAE1WTI9_9LAMI</name>
<dbReference type="Proteomes" id="UP001289374">
    <property type="component" value="Unassembled WGS sequence"/>
</dbReference>
<dbReference type="PANTHER" id="PTHR11129">
    <property type="entry name" value="PROTEIN FARNESYLTRANSFERASE ALPHA SUBUNIT/RAB GERANYLGERANYL TRANSFERASE ALPHA SUBUNIT"/>
    <property type="match status" value="1"/>
</dbReference>
<dbReference type="GO" id="GO:0004662">
    <property type="term" value="F:CAAX-protein geranylgeranyltransferase activity"/>
    <property type="evidence" value="ECO:0007669"/>
    <property type="project" value="TreeGrafter"/>
</dbReference>
<dbReference type="SUPFAM" id="SSF48439">
    <property type="entry name" value="Protein prenylyltransferase"/>
    <property type="match status" value="1"/>
</dbReference>
<proteinExistence type="predicted"/>
<comment type="caution">
    <text evidence="1">The sequence shown here is derived from an EMBL/GenBank/DDBJ whole genome shotgun (WGS) entry which is preliminary data.</text>
</comment>
<keyword evidence="2" id="KW-1185">Reference proteome</keyword>
<dbReference type="GO" id="GO:0005965">
    <property type="term" value="C:protein farnesyltransferase complex"/>
    <property type="evidence" value="ECO:0007669"/>
    <property type="project" value="TreeGrafter"/>
</dbReference>
<organism evidence="1 2">
    <name type="scientific">Sesamum angolense</name>
    <dbReference type="NCBI Taxonomy" id="2727404"/>
    <lineage>
        <taxon>Eukaryota</taxon>
        <taxon>Viridiplantae</taxon>
        <taxon>Streptophyta</taxon>
        <taxon>Embryophyta</taxon>
        <taxon>Tracheophyta</taxon>
        <taxon>Spermatophyta</taxon>
        <taxon>Magnoliopsida</taxon>
        <taxon>eudicotyledons</taxon>
        <taxon>Gunneridae</taxon>
        <taxon>Pentapetalae</taxon>
        <taxon>asterids</taxon>
        <taxon>lamiids</taxon>
        <taxon>Lamiales</taxon>
        <taxon>Pedaliaceae</taxon>
        <taxon>Sesamum</taxon>
    </lineage>
</organism>
<dbReference type="GO" id="GO:0004660">
    <property type="term" value="F:protein farnesyltransferase activity"/>
    <property type="evidence" value="ECO:0007669"/>
    <property type="project" value="TreeGrafter"/>
</dbReference>
<reference evidence="1" key="1">
    <citation type="submission" date="2020-06" db="EMBL/GenBank/DDBJ databases">
        <authorList>
            <person name="Li T."/>
            <person name="Hu X."/>
            <person name="Zhang T."/>
            <person name="Song X."/>
            <person name="Zhang H."/>
            <person name="Dai N."/>
            <person name="Sheng W."/>
            <person name="Hou X."/>
            <person name="Wei L."/>
        </authorList>
    </citation>
    <scope>NUCLEOTIDE SEQUENCE</scope>
    <source>
        <strain evidence="1">K16</strain>
        <tissue evidence="1">Leaf</tissue>
    </source>
</reference>
<accession>A0AAE1WTI9</accession>
<reference evidence="1" key="2">
    <citation type="journal article" date="2024" name="Plant">
        <title>Genomic evolution and insights into agronomic trait innovations of Sesamum species.</title>
        <authorList>
            <person name="Miao H."/>
            <person name="Wang L."/>
            <person name="Qu L."/>
            <person name="Liu H."/>
            <person name="Sun Y."/>
            <person name="Le M."/>
            <person name="Wang Q."/>
            <person name="Wei S."/>
            <person name="Zheng Y."/>
            <person name="Lin W."/>
            <person name="Duan Y."/>
            <person name="Cao H."/>
            <person name="Xiong S."/>
            <person name="Wang X."/>
            <person name="Wei L."/>
            <person name="Li C."/>
            <person name="Ma Q."/>
            <person name="Ju M."/>
            <person name="Zhao R."/>
            <person name="Li G."/>
            <person name="Mu C."/>
            <person name="Tian Q."/>
            <person name="Mei H."/>
            <person name="Zhang T."/>
            <person name="Gao T."/>
            <person name="Zhang H."/>
        </authorList>
    </citation>
    <scope>NUCLEOTIDE SEQUENCE</scope>
    <source>
        <strain evidence="1">K16</strain>
    </source>
</reference>
<sequence>MNYRAWNHRCWLVSYMSDSQVLLELQCSRDWAAVHVADNSCFHYRAEELDWVGMLMRRYVGREALWLHRRFLSLMAETFSNSCTIIPDNEFGDYQAQATYSAAYILWLAKQMPMSFGVELQKSPQYEMLKPLVSDIGKSCLWNSMTTSCTKKVELKLNNDNAAPHGDATDFMCLVMYFLRKCKKVKNNIRCLPSMRQSKVEVVITACPKKNKKQSDGIGRLNGEW</sequence>
<dbReference type="AlphaFoldDB" id="A0AAE1WTI9"/>
<dbReference type="PANTHER" id="PTHR11129:SF10">
    <property type="entry name" value="PROTEIN PRENYLYLTRANSFERASE SUPERFAMILY PROTEIN"/>
    <property type="match status" value="1"/>
</dbReference>
<dbReference type="EMBL" id="JACGWL010000007">
    <property type="protein sequence ID" value="KAK4399295.1"/>
    <property type="molecule type" value="Genomic_DNA"/>
</dbReference>
<gene>
    <name evidence="1" type="ORF">Sango_1405000</name>
</gene>
<evidence type="ECO:0000313" key="2">
    <source>
        <dbReference type="Proteomes" id="UP001289374"/>
    </source>
</evidence>